<feature type="compositionally biased region" description="Polar residues" evidence="7">
    <location>
        <begin position="869"/>
        <end position="878"/>
    </location>
</feature>
<name>A0AAV2CEE3_9ROSI</name>
<keyword evidence="2" id="KW-0677">Repeat</keyword>
<protein>
    <submittedName>
        <fullName evidence="10">Uncharacterized protein</fullName>
    </submittedName>
</protein>
<keyword evidence="6" id="KW-0539">Nucleus</keyword>
<comment type="subcellular location">
    <subcellularLocation>
        <location evidence="1">Nucleus</location>
    </subcellularLocation>
</comment>
<dbReference type="SUPFAM" id="SSF46689">
    <property type="entry name" value="Homeodomain-like"/>
    <property type="match status" value="3"/>
</dbReference>
<dbReference type="FunFam" id="1.10.10.60:FF:000010">
    <property type="entry name" value="Transcriptional activator Myb isoform A"/>
    <property type="match status" value="1"/>
</dbReference>
<feature type="domain" description="Myb-like" evidence="8">
    <location>
        <begin position="578"/>
        <end position="628"/>
    </location>
</feature>
<gene>
    <name evidence="10" type="ORF">LTRI10_LOCUS2433</name>
</gene>
<feature type="region of interest" description="Disordered" evidence="7">
    <location>
        <begin position="1"/>
        <end position="31"/>
    </location>
</feature>
<evidence type="ECO:0000256" key="5">
    <source>
        <dbReference type="ARBA" id="ARBA00023163"/>
    </source>
</evidence>
<evidence type="ECO:0000256" key="7">
    <source>
        <dbReference type="SAM" id="MobiDB-lite"/>
    </source>
</evidence>
<dbReference type="Gene3D" id="1.10.10.60">
    <property type="entry name" value="Homeodomain-like"/>
    <property type="match status" value="5"/>
</dbReference>
<evidence type="ECO:0000256" key="3">
    <source>
        <dbReference type="ARBA" id="ARBA00023015"/>
    </source>
</evidence>
<dbReference type="Proteomes" id="UP001497516">
    <property type="component" value="Chromosome 1"/>
</dbReference>
<feature type="domain" description="HTH myb-type" evidence="9">
    <location>
        <begin position="475"/>
        <end position="530"/>
    </location>
</feature>
<feature type="compositionally biased region" description="Acidic residues" evidence="7">
    <location>
        <begin position="19"/>
        <end position="31"/>
    </location>
</feature>
<feature type="compositionally biased region" description="Basic and acidic residues" evidence="7">
    <location>
        <begin position="756"/>
        <end position="768"/>
    </location>
</feature>
<dbReference type="InterPro" id="IPR017930">
    <property type="entry name" value="Myb_dom"/>
</dbReference>
<evidence type="ECO:0000259" key="8">
    <source>
        <dbReference type="PROSITE" id="PS50090"/>
    </source>
</evidence>
<sequence>MPTLQIESDEKDKPLSDGSSDDDDGDDDFADDMASLRQACLIAGKDVNRLDDDNPIICCGSNPSSPGSEDDLELLRGVRERFLLPDEMYKPLCALPPESDEDGEDDLETLTSIQRRFAAYIDSDAKGEVSWSKKSELDPLSSIGTSEAKVSDISLVGKTNAIQVVEDFEDNANTANLLSDSVEMQPAGSVVVHQSAACQSSTVATKYFRSPETFQVIFGAIKKNRALQNLIQAKLCQIEARLEENDELSKRVKMLKSLEVSCRKNTGRNLAQGKNPLIQLISTKPTTNSKDSKAKDTKASAICSGPVENSQVPYYRAALEMFPFSFEQRKWDEREDKKLKEGLEQQYQEMLSQAAMEQVSSSGSGGQTNDLDSILKSIKDLEITPQMMKQFLPKVDWDKLAFMNVESRSGAECQARWLNSSCPLINKSGWSKQEQKLLYSLTSSKGIQNWSEIASLLGTNRTPFQCLERFQRSLNPRVLKSQWTKEEDAQLRAAVQKFGECNWQSVAATLRERTGTQCSNRWKKSLRLNGKGTWKAEEDKRLKLAVKFFGPKDWKKVAQFVPGRKDVQCRERWHNSCSPSLNRGAWSEEEDLQLKAAFEEHGHCWSKISHHLPGRTDNECMRRWKVLFPEAVPLLEEARKLRKAALITNFVDREEERPALGPEDFAATSIGLLPQAKNVDESAKSKRKPRRKTPSTTTSKEVIPRNTEKRTRPKRTSRRLQGCSQPDRVAADDIDAESCGGNTAVGKKRSMQSPVRRNDIAERTREQSVDSISSSAARNRILLVYTRKKKGLRDLHASKDNLESTDAQVEEPLVDETASIKKADALGSHRRKENHQMSGVTEEDDKDTSCSLLECGSKKKKRRKLEVGRNSSQASSLTDDNDAGMCGSELRRVNSVSADIVSEETSSDIIVYCRRKQQTEEPIDWNWDRGIIIDDDIPLARALAAAKLRNA</sequence>
<evidence type="ECO:0000313" key="11">
    <source>
        <dbReference type="Proteomes" id="UP001497516"/>
    </source>
</evidence>
<feature type="domain" description="Myb-like" evidence="8">
    <location>
        <begin position="475"/>
        <end position="526"/>
    </location>
</feature>
<evidence type="ECO:0000313" key="10">
    <source>
        <dbReference type="EMBL" id="CAL1354634.1"/>
    </source>
</evidence>
<reference evidence="10 11" key="1">
    <citation type="submission" date="2024-04" db="EMBL/GenBank/DDBJ databases">
        <authorList>
            <person name="Fracassetti M."/>
        </authorList>
    </citation>
    <scope>NUCLEOTIDE SEQUENCE [LARGE SCALE GENOMIC DNA]</scope>
</reference>
<organism evidence="10 11">
    <name type="scientific">Linum trigynum</name>
    <dbReference type="NCBI Taxonomy" id="586398"/>
    <lineage>
        <taxon>Eukaryota</taxon>
        <taxon>Viridiplantae</taxon>
        <taxon>Streptophyta</taxon>
        <taxon>Embryophyta</taxon>
        <taxon>Tracheophyta</taxon>
        <taxon>Spermatophyta</taxon>
        <taxon>Magnoliopsida</taxon>
        <taxon>eudicotyledons</taxon>
        <taxon>Gunneridae</taxon>
        <taxon>Pentapetalae</taxon>
        <taxon>rosids</taxon>
        <taxon>fabids</taxon>
        <taxon>Malpighiales</taxon>
        <taxon>Linaceae</taxon>
        <taxon>Linum</taxon>
    </lineage>
</organism>
<dbReference type="PANTHER" id="PTHR46621:SF1">
    <property type="entry name" value="SNRNA-ACTIVATING PROTEIN COMPLEX SUBUNIT 4"/>
    <property type="match status" value="1"/>
</dbReference>
<keyword evidence="3" id="KW-0805">Transcription regulation</keyword>
<dbReference type="Pfam" id="PF13921">
    <property type="entry name" value="Myb_DNA-bind_6"/>
    <property type="match status" value="1"/>
</dbReference>
<feature type="domain" description="Myb-like" evidence="8">
    <location>
        <begin position="531"/>
        <end position="577"/>
    </location>
</feature>
<dbReference type="PROSITE" id="PS50090">
    <property type="entry name" value="MYB_LIKE"/>
    <property type="match status" value="4"/>
</dbReference>
<dbReference type="GO" id="GO:0042795">
    <property type="term" value="P:snRNA transcription by RNA polymerase II"/>
    <property type="evidence" value="ECO:0007669"/>
    <property type="project" value="TreeGrafter"/>
</dbReference>
<dbReference type="PROSITE" id="PS51294">
    <property type="entry name" value="HTH_MYB"/>
    <property type="match status" value="4"/>
</dbReference>
<dbReference type="InterPro" id="IPR051575">
    <property type="entry name" value="Myb-like_DNA-bd"/>
</dbReference>
<feature type="domain" description="Myb-like" evidence="8">
    <location>
        <begin position="422"/>
        <end position="474"/>
    </location>
</feature>
<evidence type="ECO:0000256" key="6">
    <source>
        <dbReference type="ARBA" id="ARBA00023242"/>
    </source>
</evidence>
<feature type="domain" description="HTH myb-type" evidence="9">
    <location>
        <begin position="531"/>
        <end position="575"/>
    </location>
</feature>
<dbReference type="GO" id="GO:0000978">
    <property type="term" value="F:RNA polymerase II cis-regulatory region sequence-specific DNA binding"/>
    <property type="evidence" value="ECO:0007669"/>
    <property type="project" value="TreeGrafter"/>
</dbReference>
<proteinExistence type="predicted"/>
<evidence type="ECO:0000256" key="2">
    <source>
        <dbReference type="ARBA" id="ARBA00022737"/>
    </source>
</evidence>
<keyword evidence="5" id="KW-0804">Transcription</keyword>
<dbReference type="GO" id="GO:0019185">
    <property type="term" value="C:snRNA-activating protein complex"/>
    <property type="evidence" value="ECO:0007669"/>
    <property type="project" value="TreeGrafter"/>
</dbReference>
<keyword evidence="11" id="KW-1185">Reference proteome</keyword>
<evidence type="ECO:0000256" key="1">
    <source>
        <dbReference type="ARBA" id="ARBA00004123"/>
    </source>
</evidence>
<dbReference type="PANTHER" id="PTHR46621">
    <property type="entry name" value="SNRNA-ACTIVATING PROTEIN COMPLEX SUBUNIT 4"/>
    <property type="match status" value="1"/>
</dbReference>
<dbReference type="AlphaFoldDB" id="A0AAV2CEE3"/>
<dbReference type="InterPro" id="IPR009057">
    <property type="entry name" value="Homeodomain-like_sf"/>
</dbReference>
<feature type="domain" description="HTH myb-type" evidence="9">
    <location>
        <begin position="578"/>
        <end position="632"/>
    </location>
</feature>
<dbReference type="InterPro" id="IPR001005">
    <property type="entry name" value="SANT/Myb"/>
</dbReference>
<evidence type="ECO:0000259" key="9">
    <source>
        <dbReference type="PROSITE" id="PS51294"/>
    </source>
</evidence>
<feature type="region of interest" description="Disordered" evidence="7">
    <location>
        <begin position="676"/>
        <end position="773"/>
    </location>
</feature>
<dbReference type="EMBL" id="OZ034813">
    <property type="protein sequence ID" value="CAL1354634.1"/>
    <property type="molecule type" value="Genomic_DNA"/>
</dbReference>
<feature type="domain" description="HTH myb-type" evidence="9">
    <location>
        <begin position="425"/>
        <end position="474"/>
    </location>
</feature>
<accession>A0AAV2CEE3</accession>
<dbReference type="GO" id="GO:0042796">
    <property type="term" value="P:snRNA transcription by RNA polymerase III"/>
    <property type="evidence" value="ECO:0007669"/>
    <property type="project" value="TreeGrafter"/>
</dbReference>
<evidence type="ECO:0000256" key="4">
    <source>
        <dbReference type="ARBA" id="ARBA00023125"/>
    </source>
</evidence>
<dbReference type="Pfam" id="PF00249">
    <property type="entry name" value="Myb_DNA-binding"/>
    <property type="match status" value="2"/>
</dbReference>
<dbReference type="GO" id="GO:0001006">
    <property type="term" value="F:RNA polymerase III type 3 promoter sequence-specific DNA binding"/>
    <property type="evidence" value="ECO:0007669"/>
    <property type="project" value="TreeGrafter"/>
</dbReference>
<dbReference type="SMART" id="SM00717">
    <property type="entry name" value="SANT"/>
    <property type="match status" value="5"/>
</dbReference>
<dbReference type="CDD" id="cd00167">
    <property type="entry name" value="SANT"/>
    <property type="match status" value="3"/>
</dbReference>
<dbReference type="GO" id="GO:0005634">
    <property type="term" value="C:nucleus"/>
    <property type="evidence" value="ECO:0007669"/>
    <property type="project" value="UniProtKB-SubCell"/>
</dbReference>
<feature type="region of interest" description="Disordered" evidence="7">
    <location>
        <begin position="863"/>
        <end position="886"/>
    </location>
</feature>
<keyword evidence="4" id="KW-0238">DNA-binding</keyword>
<feature type="region of interest" description="Disordered" evidence="7">
    <location>
        <begin position="824"/>
        <end position="848"/>
    </location>
</feature>